<keyword evidence="1" id="KW-0808">Transferase</keyword>
<dbReference type="EMBL" id="JAGTUF010000004">
    <property type="protein sequence ID" value="MBR9971370.1"/>
    <property type="molecule type" value="Genomic_DNA"/>
</dbReference>
<dbReference type="SUPFAM" id="SSF53756">
    <property type="entry name" value="UDP-Glycosyltransferase/glycogen phosphorylase"/>
    <property type="match status" value="1"/>
</dbReference>
<dbReference type="Gene3D" id="3.40.50.2000">
    <property type="entry name" value="Glycogen Phosphorylase B"/>
    <property type="match status" value="1"/>
</dbReference>
<dbReference type="EC" id="2.4.-.-" evidence="1"/>
<evidence type="ECO:0000313" key="2">
    <source>
        <dbReference type="Proteomes" id="UP000680714"/>
    </source>
</evidence>
<evidence type="ECO:0000313" key="1">
    <source>
        <dbReference type="EMBL" id="MBR9971370.1"/>
    </source>
</evidence>
<protein>
    <submittedName>
        <fullName evidence="1">Glycosyltransferase</fullName>
        <ecNumber evidence="1">2.4.-.-</ecNumber>
    </submittedName>
</protein>
<gene>
    <name evidence="1" type="ORF">KEC16_06565</name>
</gene>
<dbReference type="RefSeq" id="WP_211547077.1">
    <property type="nucleotide sequence ID" value="NZ_JAGTUF010000004.1"/>
</dbReference>
<organism evidence="1 2">
    <name type="scientific">Magnetospirillum sulfuroxidans</name>
    <dbReference type="NCBI Taxonomy" id="611300"/>
    <lineage>
        <taxon>Bacteria</taxon>
        <taxon>Pseudomonadati</taxon>
        <taxon>Pseudomonadota</taxon>
        <taxon>Alphaproteobacteria</taxon>
        <taxon>Rhodospirillales</taxon>
        <taxon>Rhodospirillaceae</taxon>
        <taxon>Magnetospirillum</taxon>
    </lineage>
</organism>
<name>A0ABS5IAF1_9PROT</name>
<dbReference type="GO" id="GO:0016757">
    <property type="term" value="F:glycosyltransferase activity"/>
    <property type="evidence" value="ECO:0007669"/>
    <property type="project" value="UniProtKB-KW"/>
</dbReference>
<proteinExistence type="predicted"/>
<accession>A0ABS5IAF1</accession>
<dbReference type="Pfam" id="PF13692">
    <property type="entry name" value="Glyco_trans_1_4"/>
    <property type="match status" value="1"/>
</dbReference>
<dbReference type="Proteomes" id="UP000680714">
    <property type="component" value="Unassembled WGS sequence"/>
</dbReference>
<sequence length="635" mass="70225">MPELPLPNGDGTLNRWHARHSAVSVLEDGRRLGPGHAGRDPVRAMGQGRFSHWGWWLYFSSSDGTDPRTNGRRYELLYEGPLSQETCAVLDVAVNSLRQKKRPDQATLTDMLLIPDPGQRAYLFHHLALAAQQGGDEDLAGALFLRAWALGWRHPLCRSWLHEWLCRHGQFDEATATLRSAAQALMVDGEDEAAGQAAEIVLDYHRLVYQTYPLRRGSPFQDVLIVDPVSAVLADHRRSVAARPEGGDGRLRLAYILAGENEEAYCSLPEIVVELVEHHDRNRFDVMVISLQPQAEVEARNPFYPALAERLRRVGCPVMFWPPGERGYDCFAAAASVADDIAALGLDHLIYFAQSGWYFLLAALHPAHHQIGMGLGETHLYTSRHMDIATHFTLKPAMDGLCRSAVIPPFMPKGRFILSGAVASRAALGIADDVVLLMSSARPVKYRESMFWQAVQAVMTAHPTVWWGMVGIDETGLWDLAREFGVADDVLARIVALGWRNDHQAVIAAADIFVDTIPNGGGYAINEAMARKIAVVSMDDDYLEQFHERTWRPAMELFPPGHFGVAANDVDAFIERIGQLIENPPLRQELAEDGLRAVEVFHRPDLTATALEAVLEQLSAASACGADHSLGQARS</sequence>
<keyword evidence="1" id="KW-0328">Glycosyltransferase</keyword>
<comment type="caution">
    <text evidence="1">The sequence shown here is derived from an EMBL/GenBank/DDBJ whole genome shotgun (WGS) entry which is preliminary data.</text>
</comment>
<keyword evidence="2" id="KW-1185">Reference proteome</keyword>
<reference evidence="1 2" key="1">
    <citation type="submission" date="2021-04" db="EMBL/GenBank/DDBJ databases">
        <title>Magnetospirillum sulfuroxidans sp. nov., a facultative chemolithoautotrophic sulfur-oxidizing alphaproteobacterium isolated from freshwater sediment and proposals for Paramagetospirillum gen. nov., and Magnetospirillaceae fam. nov.</title>
        <authorList>
            <person name="Koziaeva V."/>
            <person name="Geelhoed J.S."/>
            <person name="Sorokin D.Y."/>
            <person name="Grouzdev D.S."/>
        </authorList>
    </citation>
    <scope>NUCLEOTIDE SEQUENCE [LARGE SCALE GENOMIC DNA]</scope>
    <source>
        <strain evidence="1 2">J10</strain>
    </source>
</reference>